<reference evidence="1" key="1">
    <citation type="submission" date="2021-01" db="EMBL/GenBank/DDBJ databases">
        <title>Whole genome shotgun sequence of Planobispora rosea NBRC 15558.</title>
        <authorList>
            <person name="Komaki H."/>
            <person name="Tamura T."/>
        </authorList>
    </citation>
    <scope>NUCLEOTIDE SEQUENCE</scope>
    <source>
        <strain evidence="1">NBRC 15558</strain>
    </source>
</reference>
<sequence>MPSGIRQLSESVNLWNAVNTFQKHALSSGGHGSGGFTVRTMTTDGRSAHILDVLVTEFGDSMAIDPPAFRRKFRKMAASPFAFYRGSACLFYADMTGAFADDAFLDGPTSRVWIHGDLHAENFGTYMNASGVLVFNVNDFDEAYVGPYVWDLKRFAASVALIGYAKALSDEVISSLVAEFTHAYLAELNGIARDGDDAIGSLTLKTTSGVLHQVLQRARLHTRVALLEVETTIENYDRRFAAMEGRHPVGDETRHAVEAAFQDYLTTLPAVSEVEHRIKDVALRKGVGIGSAGLPSYNLLLEGHTEALENDVILYMKQAQVPAVARHIADEKVHGYFKHQGHRTAESQRALQAYADPWLGYTALNGVGQLVAEISPYSADLDWGDVNEPEELSSVIRDLGTAVARMHSVADDESSHDLVDFSTEDAITAVVGGDEKGFTEMLVDFAHAYGARARADHQFFVDLFRNGRLPGL</sequence>
<name>A0A8J3RSW4_PLARO</name>
<dbReference type="InterPro" id="IPR018721">
    <property type="entry name" value="DUF2252"/>
</dbReference>
<accession>A0A8J3RSW4</accession>
<evidence type="ECO:0000313" key="2">
    <source>
        <dbReference type="Proteomes" id="UP000655044"/>
    </source>
</evidence>
<comment type="caution">
    <text evidence="1">The sequence shown here is derived from an EMBL/GenBank/DDBJ whole genome shotgun (WGS) entry which is preliminary data.</text>
</comment>
<dbReference type="InterPro" id="IPR011009">
    <property type="entry name" value="Kinase-like_dom_sf"/>
</dbReference>
<gene>
    <name evidence="1" type="ORF">Pro02_07990</name>
</gene>
<evidence type="ECO:0008006" key="3">
    <source>
        <dbReference type="Google" id="ProtNLM"/>
    </source>
</evidence>
<dbReference type="AlphaFoldDB" id="A0A8J3RSW4"/>
<dbReference type="EMBL" id="BOOI01000006">
    <property type="protein sequence ID" value="GIH82391.1"/>
    <property type="molecule type" value="Genomic_DNA"/>
</dbReference>
<dbReference type="PANTHER" id="PTHR39441">
    <property type="entry name" value="DUF2252 DOMAIN-CONTAINING PROTEIN"/>
    <property type="match status" value="1"/>
</dbReference>
<dbReference type="PANTHER" id="PTHR39441:SF1">
    <property type="entry name" value="DUF2252 DOMAIN-CONTAINING PROTEIN"/>
    <property type="match status" value="1"/>
</dbReference>
<organism evidence="1 2">
    <name type="scientific">Planobispora rosea</name>
    <dbReference type="NCBI Taxonomy" id="35762"/>
    <lineage>
        <taxon>Bacteria</taxon>
        <taxon>Bacillati</taxon>
        <taxon>Actinomycetota</taxon>
        <taxon>Actinomycetes</taxon>
        <taxon>Streptosporangiales</taxon>
        <taxon>Streptosporangiaceae</taxon>
        <taxon>Planobispora</taxon>
    </lineage>
</organism>
<protein>
    <recommendedName>
        <fullName evidence="3">DUF2252 domain-containing protein</fullName>
    </recommendedName>
</protein>
<proteinExistence type="predicted"/>
<dbReference type="Pfam" id="PF10009">
    <property type="entry name" value="DUF2252"/>
    <property type="match status" value="1"/>
</dbReference>
<evidence type="ECO:0000313" key="1">
    <source>
        <dbReference type="EMBL" id="GIH82391.1"/>
    </source>
</evidence>
<dbReference type="SUPFAM" id="SSF56112">
    <property type="entry name" value="Protein kinase-like (PK-like)"/>
    <property type="match status" value="1"/>
</dbReference>
<dbReference type="Proteomes" id="UP000655044">
    <property type="component" value="Unassembled WGS sequence"/>
</dbReference>
<keyword evidence="2" id="KW-1185">Reference proteome</keyword>